<evidence type="ECO:0000313" key="1">
    <source>
        <dbReference type="EMBL" id="KAB5561206.1"/>
    </source>
</evidence>
<evidence type="ECO:0000313" key="2">
    <source>
        <dbReference type="Proteomes" id="UP000326939"/>
    </source>
</evidence>
<reference evidence="2" key="1">
    <citation type="journal article" date="2019" name="Gigascience">
        <title>De novo genome assembly of the endangered Acer yangbiense, a plant species with extremely small populations endemic to Yunnan Province, China.</title>
        <authorList>
            <person name="Yang J."/>
            <person name="Wariss H.M."/>
            <person name="Tao L."/>
            <person name="Zhang R."/>
            <person name="Yun Q."/>
            <person name="Hollingsworth P."/>
            <person name="Dao Z."/>
            <person name="Luo G."/>
            <person name="Guo H."/>
            <person name="Ma Y."/>
            <person name="Sun W."/>
        </authorList>
    </citation>
    <scope>NUCLEOTIDE SEQUENCE [LARGE SCALE GENOMIC DNA]</scope>
    <source>
        <strain evidence="2">cv. br00</strain>
    </source>
</reference>
<sequence>MAKPVSKATTSLFQNLKRYLKKPWEITGPCASPEYRSALPMATEYRPECPATTKVKPVVPTSNPETVYDIKYFVRDQRRNRPPIQRTVLKKSDVVNLMKEKQSFDVTQFPIPYLTAKVEEDDNAYGGGYETGFNFDKWELGSVCFEDLNGSIVQDQFWSSNDCVELITQIFKLLVDATNDTLNYTNEILKSAYAEAALYRISLSSSDYMELITQICWKELKAKGLSGCEVIIGDVLSLERISAEQ</sequence>
<comment type="caution">
    <text evidence="1">The sequence shown here is derived from an EMBL/GenBank/DDBJ whole genome shotgun (WGS) entry which is preliminary data.</text>
</comment>
<protein>
    <submittedName>
        <fullName evidence="1">Uncharacterized protein</fullName>
    </submittedName>
</protein>
<proteinExistence type="predicted"/>
<keyword evidence="2" id="KW-1185">Reference proteome</keyword>
<organism evidence="1 2">
    <name type="scientific">Salix brachista</name>
    <dbReference type="NCBI Taxonomy" id="2182728"/>
    <lineage>
        <taxon>Eukaryota</taxon>
        <taxon>Viridiplantae</taxon>
        <taxon>Streptophyta</taxon>
        <taxon>Embryophyta</taxon>
        <taxon>Tracheophyta</taxon>
        <taxon>Spermatophyta</taxon>
        <taxon>Magnoliopsida</taxon>
        <taxon>eudicotyledons</taxon>
        <taxon>Gunneridae</taxon>
        <taxon>Pentapetalae</taxon>
        <taxon>rosids</taxon>
        <taxon>fabids</taxon>
        <taxon>Malpighiales</taxon>
        <taxon>Salicaceae</taxon>
        <taxon>Saliceae</taxon>
        <taxon>Salix</taxon>
    </lineage>
</organism>
<dbReference type="Proteomes" id="UP000326939">
    <property type="component" value="Chromosome 4"/>
</dbReference>
<dbReference type="PANTHER" id="PTHR36391:SF1">
    <property type="entry name" value="FURRY"/>
    <property type="match status" value="1"/>
</dbReference>
<dbReference type="PANTHER" id="PTHR36391">
    <property type="entry name" value="FURRY"/>
    <property type="match status" value="1"/>
</dbReference>
<name>A0A5N5N4M6_9ROSI</name>
<gene>
    <name evidence="1" type="ORF">DKX38_006163</name>
</gene>
<dbReference type="EMBL" id="VDCV01000004">
    <property type="protein sequence ID" value="KAB5561206.1"/>
    <property type="molecule type" value="Genomic_DNA"/>
</dbReference>
<dbReference type="AlphaFoldDB" id="A0A5N5N4M6"/>
<accession>A0A5N5N4M6</accession>